<dbReference type="EMBL" id="CP039347">
    <property type="protein sequence ID" value="QCD86623.1"/>
    <property type="molecule type" value="Genomic_DNA"/>
</dbReference>
<reference evidence="2 3" key="1">
    <citation type="submission" date="2019-04" db="EMBL/GenBank/DDBJ databases">
        <title>An improved genome assembly and genetic linkage map for asparagus bean, Vigna unguiculata ssp. sesquipedialis.</title>
        <authorList>
            <person name="Xia Q."/>
            <person name="Zhang R."/>
            <person name="Dong Y."/>
        </authorList>
    </citation>
    <scope>NUCLEOTIDE SEQUENCE [LARGE SCALE GENOMIC DNA]</scope>
    <source>
        <tissue evidence="2">Leaf</tissue>
    </source>
</reference>
<gene>
    <name evidence="2" type="ORF">DEO72_LG3g1147</name>
</gene>
<evidence type="ECO:0000256" key="1">
    <source>
        <dbReference type="SAM" id="MobiDB-lite"/>
    </source>
</evidence>
<feature type="compositionally biased region" description="Pro residues" evidence="1">
    <location>
        <begin position="54"/>
        <end position="63"/>
    </location>
</feature>
<dbReference type="AlphaFoldDB" id="A0A4D6LDR2"/>
<feature type="compositionally biased region" description="Basic and acidic residues" evidence="1">
    <location>
        <begin position="66"/>
        <end position="79"/>
    </location>
</feature>
<name>A0A4D6LDR2_VIGUN</name>
<feature type="region of interest" description="Disordered" evidence="1">
    <location>
        <begin position="1"/>
        <end position="85"/>
    </location>
</feature>
<accession>A0A4D6LDR2</accession>
<evidence type="ECO:0000313" key="2">
    <source>
        <dbReference type="EMBL" id="QCD86623.1"/>
    </source>
</evidence>
<evidence type="ECO:0000313" key="3">
    <source>
        <dbReference type="Proteomes" id="UP000501690"/>
    </source>
</evidence>
<sequence length="153" mass="16802">MVAAAYHGQSPRHLHCSSCTAPPASFSAEQPPPPRVLLPANHETSKPTRFAPSPFAPTDPPSPCETKSEKENQNHHVEVPRSSTTVLRHHATHCLQQIANQRRRRTCNFHHHPCAPAATAALAAPPAHREQHQTFIVCITTTSTAKQQFKPTP</sequence>
<protein>
    <submittedName>
        <fullName evidence="2">Uncharacterized protein</fullName>
    </submittedName>
</protein>
<keyword evidence="3" id="KW-1185">Reference proteome</keyword>
<proteinExistence type="predicted"/>
<organism evidence="2 3">
    <name type="scientific">Vigna unguiculata</name>
    <name type="common">Cowpea</name>
    <dbReference type="NCBI Taxonomy" id="3917"/>
    <lineage>
        <taxon>Eukaryota</taxon>
        <taxon>Viridiplantae</taxon>
        <taxon>Streptophyta</taxon>
        <taxon>Embryophyta</taxon>
        <taxon>Tracheophyta</taxon>
        <taxon>Spermatophyta</taxon>
        <taxon>Magnoliopsida</taxon>
        <taxon>eudicotyledons</taxon>
        <taxon>Gunneridae</taxon>
        <taxon>Pentapetalae</taxon>
        <taxon>rosids</taxon>
        <taxon>fabids</taxon>
        <taxon>Fabales</taxon>
        <taxon>Fabaceae</taxon>
        <taxon>Papilionoideae</taxon>
        <taxon>50 kb inversion clade</taxon>
        <taxon>NPAAA clade</taxon>
        <taxon>indigoferoid/millettioid clade</taxon>
        <taxon>Phaseoleae</taxon>
        <taxon>Vigna</taxon>
    </lineage>
</organism>
<dbReference type="Proteomes" id="UP000501690">
    <property type="component" value="Linkage Group LG3"/>
</dbReference>